<evidence type="ECO:0000256" key="2">
    <source>
        <dbReference type="SAM" id="Phobius"/>
    </source>
</evidence>
<keyword evidence="5" id="KW-1185">Reference proteome</keyword>
<feature type="compositionally biased region" description="Polar residues" evidence="1">
    <location>
        <begin position="1"/>
        <end position="13"/>
    </location>
</feature>
<dbReference type="Proteomes" id="UP000219338">
    <property type="component" value="Unassembled WGS sequence"/>
</dbReference>
<dbReference type="Pfam" id="PF20153">
    <property type="entry name" value="DUF6535"/>
    <property type="match status" value="1"/>
</dbReference>
<evidence type="ECO:0000256" key="1">
    <source>
        <dbReference type="SAM" id="MobiDB-lite"/>
    </source>
</evidence>
<dbReference type="OrthoDB" id="3221808at2759"/>
<gene>
    <name evidence="4" type="ORF">ARMOST_08172</name>
</gene>
<evidence type="ECO:0000313" key="5">
    <source>
        <dbReference type="Proteomes" id="UP000219338"/>
    </source>
</evidence>
<dbReference type="AlphaFoldDB" id="A0A284R7U0"/>
<protein>
    <recommendedName>
        <fullName evidence="3">DUF6535 domain-containing protein</fullName>
    </recommendedName>
</protein>
<feature type="compositionally biased region" description="Basic and acidic residues" evidence="1">
    <location>
        <begin position="22"/>
        <end position="41"/>
    </location>
</feature>
<evidence type="ECO:0000313" key="4">
    <source>
        <dbReference type="EMBL" id="SJL04801.1"/>
    </source>
</evidence>
<keyword evidence="2" id="KW-0812">Transmembrane</keyword>
<evidence type="ECO:0000259" key="3">
    <source>
        <dbReference type="Pfam" id="PF20153"/>
    </source>
</evidence>
<feature type="region of interest" description="Disordered" evidence="1">
    <location>
        <begin position="1"/>
        <end position="82"/>
    </location>
</feature>
<feature type="transmembrane region" description="Helical" evidence="2">
    <location>
        <begin position="109"/>
        <end position="129"/>
    </location>
</feature>
<keyword evidence="2" id="KW-1133">Transmembrane helix</keyword>
<dbReference type="EMBL" id="FUEG01000005">
    <property type="protein sequence ID" value="SJL04801.1"/>
    <property type="molecule type" value="Genomic_DNA"/>
</dbReference>
<reference evidence="5" key="1">
    <citation type="journal article" date="2017" name="Nat. Ecol. Evol.">
        <title>Genome expansion and lineage-specific genetic innovations in the forest pathogenic fungi Armillaria.</title>
        <authorList>
            <person name="Sipos G."/>
            <person name="Prasanna A.N."/>
            <person name="Walter M.C."/>
            <person name="O'Connor E."/>
            <person name="Balint B."/>
            <person name="Krizsan K."/>
            <person name="Kiss B."/>
            <person name="Hess J."/>
            <person name="Varga T."/>
            <person name="Slot J."/>
            <person name="Riley R."/>
            <person name="Boka B."/>
            <person name="Rigling D."/>
            <person name="Barry K."/>
            <person name="Lee J."/>
            <person name="Mihaltcheva S."/>
            <person name="LaButti K."/>
            <person name="Lipzen A."/>
            <person name="Waldron R."/>
            <person name="Moloney N.M."/>
            <person name="Sperisen C."/>
            <person name="Kredics L."/>
            <person name="Vagvoelgyi C."/>
            <person name="Patrignani A."/>
            <person name="Fitzpatrick D."/>
            <person name="Nagy I."/>
            <person name="Doyle S."/>
            <person name="Anderson J.B."/>
            <person name="Grigoriev I.V."/>
            <person name="Gueldener U."/>
            <person name="Muensterkoetter M."/>
            <person name="Nagy L.G."/>
        </authorList>
    </citation>
    <scope>NUCLEOTIDE SEQUENCE [LARGE SCALE GENOMIC DNA]</scope>
    <source>
        <strain evidence="5">C18/9</strain>
    </source>
</reference>
<name>A0A284R7U0_ARMOS</name>
<proteinExistence type="predicted"/>
<feature type="domain" description="DUF6535" evidence="3">
    <location>
        <begin position="105"/>
        <end position="145"/>
    </location>
</feature>
<keyword evidence="2" id="KW-0472">Membrane</keyword>
<dbReference type="InterPro" id="IPR045338">
    <property type="entry name" value="DUF6535"/>
</dbReference>
<organism evidence="4 5">
    <name type="scientific">Armillaria ostoyae</name>
    <name type="common">Armillaria root rot fungus</name>
    <dbReference type="NCBI Taxonomy" id="47428"/>
    <lineage>
        <taxon>Eukaryota</taxon>
        <taxon>Fungi</taxon>
        <taxon>Dikarya</taxon>
        <taxon>Basidiomycota</taxon>
        <taxon>Agaricomycotina</taxon>
        <taxon>Agaricomycetes</taxon>
        <taxon>Agaricomycetidae</taxon>
        <taxon>Agaricales</taxon>
        <taxon>Marasmiineae</taxon>
        <taxon>Physalacriaceae</taxon>
        <taxon>Armillaria</taxon>
    </lineage>
</organism>
<accession>A0A284R7U0</accession>
<sequence length="146" mass="16273">MFINQSDSPSSSDPAHCETIGDDNKEETIERVGKEQRHGTEVEAEEGNSEQKQRTTALPNASAKKINGTMRRPNLTDRKGYDTYNYEEKCLEDEPYQETAPNPQCNADVLLVFAVLFSAIVTTFVAQTYQNLQADYAVMSASLLSN</sequence>